<evidence type="ECO:0000313" key="4">
    <source>
        <dbReference type="EMBL" id="QIS13982.1"/>
    </source>
</evidence>
<keyword evidence="3" id="KW-0732">Signal</keyword>
<evidence type="ECO:0000256" key="1">
    <source>
        <dbReference type="SAM" id="MobiDB-lite"/>
    </source>
</evidence>
<sequence length="306" mass="30199">MRATLIGTLAAAAVCTAVLDAATANAAPPQPPAMDNTGIRLDILPGLLNYSSSVADDSVRISTPLGALTTRGTNQYQITGATGQFIAGTGFAAPPAAAVEPNQPSTPPMPAPPPIPGIGFHADQNTHTSEIDTPIGSVRVDGTTVTARDNSGHEASVGPPWIPADQPTRSDGALPGVRPVDDPTPPDVPPPPSPADRMNDFNNALGIAATEFGLATGVGAMVGGVIGLGAGCVLGGAVGLFATALMPPLVLPGVLGACIMGAVDFGGVGAIIGGAALGIPVGIVAGVQMYNSLHAKQEVAAVLPTD</sequence>
<feature type="signal peptide" evidence="3">
    <location>
        <begin position="1"/>
        <end position="26"/>
    </location>
</feature>
<feature type="transmembrane region" description="Helical" evidence="2">
    <location>
        <begin position="240"/>
        <end position="262"/>
    </location>
</feature>
<keyword evidence="2" id="KW-0472">Membrane</keyword>
<feature type="region of interest" description="Disordered" evidence="1">
    <location>
        <begin position="147"/>
        <end position="197"/>
    </location>
</feature>
<evidence type="ECO:0000256" key="3">
    <source>
        <dbReference type="SAM" id="SignalP"/>
    </source>
</evidence>
<name>A0A6G9YL93_9NOCA</name>
<dbReference type="KEGG" id="nah:F5544_30695"/>
<evidence type="ECO:0000256" key="2">
    <source>
        <dbReference type="SAM" id="Phobius"/>
    </source>
</evidence>
<feature type="transmembrane region" description="Helical" evidence="2">
    <location>
        <begin position="212"/>
        <end position="233"/>
    </location>
</feature>
<protein>
    <submittedName>
        <fullName evidence="4">Uncharacterized protein</fullName>
    </submittedName>
</protein>
<keyword evidence="2" id="KW-0812">Transmembrane</keyword>
<gene>
    <name evidence="4" type="ORF">F5544_30695</name>
</gene>
<reference evidence="4 5" key="1">
    <citation type="journal article" date="2019" name="ACS Chem. Biol.">
        <title>Identification and Mobilization of a Cryptic Antibiotic Biosynthesis Gene Locus from a Human-Pathogenic Nocardia Isolate.</title>
        <authorList>
            <person name="Herisse M."/>
            <person name="Ishida K."/>
            <person name="Porter J.L."/>
            <person name="Howden B."/>
            <person name="Hertweck C."/>
            <person name="Stinear T.P."/>
            <person name="Pidot S.J."/>
        </authorList>
    </citation>
    <scope>NUCLEOTIDE SEQUENCE [LARGE SCALE GENOMIC DNA]</scope>
    <source>
        <strain evidence="4 5">AUSMDU00012717</strain>
    </source>
</reference>
<dbReference type="Proteomes" id="UP000503540">
    <property type="component" value="Chromosome"/>
</dbReference>
<dbReference type="AlphaFoldDB" id="A0A6G9YL93"/>
<keyword evidence="5" id="KW-1185">Reference proteome</keyword>
<evidence type="ECO:0000313" key="5">
    <source>
        <dbReference type="Proteomes" id="UP000503540"/>
    </source>
</evidence>
<keyword evidence="2" id="KW-1133">Transmembrane helix</keyword>
<dbReference type="EMBL" id="CP046172">
    <property type="protein sequence ID" value="QIS13982.1"/>
    <property type="molecule type" value="Genomic_DNA"/>
</dbReference>
<accession>A0A6G9YL93</accession>
<feature type="transmembrane region" description="Helical" evidence="2">
    <location>
        <begin position="268"/>
        <end position="287"/>
    </location>
</feature>
<dbReference type="RefSeq" id="WP_167476445.1">
    <property type="nucleotide sequence ID" value="NZ_CP046172.1"/>
</dbReference>
<proteinExistence type="predicted"/>
<organism evidence="4 5">
    <name type="scientific">Nocardia arthritidis</name>
    <dbReference type="NCBI Taxonomy" id="228602"/>
    <lineage>
        <taxon>Bacteria</taxon>
        <taxon>Bacillati</taxon>
        <taxon>Actinomycetota</taxon>
        <taxon>Actinomycetes</taxon>
        <taxon>Mycobacteriales</taxon>
        <taxon>Nocardiaceae</taxon>
        <taxon>Nocardia</taxon>
    </lineage>
</organism>
<feature type="chain" id="PRO_5026110469" evidence="3">
    <location>
        <begin position="27"/>
        <end position="306"/>
    </location>
</feature>
<feature type="compositionally biased region" description="Pro residues" evidence="1">
    <location>
        <begin position="182"/>
        <end position="194"/>
    </location>
</feature>